<dbReference type="InterPro" id="IPR027417">
    <property type="entry name" value="P-loop_NTPase"/>
</dbReference>
<name>A0A401HAW6_AERPX</name>
<dbReference type="GO" id="GO:0016887">
    <property type="term" value="F:ATP hydrolysis activity"/>
    <property type="evidence" value="ECO:0007669"/>
    <property type="project" value="InterPro"/>
</dbReference>
<dbReference type="EMBL" id="BDMD01000073">
    <property type="protein sequence ID" value="GBF09502.1"/>
    <property type="molecule type" value="Genomic_DNA"/>
</dbReference>
<keyword evidence="6" id="KW-0132">Cell division</keyword>
<dbReference type="PANTHER" id="PTHR23077:SF171">
    <property type="entry name" value="NUCLEAR VALOSIN-CONTAINING PROTEIN-LIKE"/>
    <property type="match status" value="1"/>
</dbReference>
<evidence type="ECO:0000313" key="6">
    <source>
        <dbReference type="EMBL" id="GBF09502.1"/>
    </source>
</evidence>
<dbReference type="SUPFAM" id="SSF52540">
    <property type="entry name" value="P-loop containing nucleoside triphosphate hydrolases"/>
    <property type="match status" value="1"/>
</dbReference>
<dbReference type="Pfam" id="PF00004">
    <property type="entry name" value="AAA"/>
    <property type="match status" value="1"/>
</dbReference>
<comment type="caution">
    <text evidence="6">The sequence shown here is derived from an EMBL/GenBank/DDBJ whole genome shotgun (WGS) entry which is preliminary data.</text>
</comment>
<dbReference type="Gene3D" id="3.40.50.300">
    <property type="entry name" value="P-loop containing nucleotide triphosphate hydrolases"/>
    <property type="match status" value="1"/>
</dbReference>
<dbReference type="GO" id="GO:0005524">
    <property type="term" value="F:ATP binding"/>
    <property type="evidence" value="ECO:0007669"/>
    <property type="project" value="UniProtKB-KW"/>
</dbReference>
<protein>
    <submittedName>
        <fullName evidence="6">Cell division control protein 48, AAA family</fullName>
    </submittedName>
</protein>
<dbReference type="AlphaFoldDB" id="A0A401HAW6"/>
<dbReference type="FunFam" id="3.40.50.300:FF:001025">
    <property type="entry name" value="ATPase family, AAA domain-containing 2B"/>
    <property type="match status" value="1"/>
</dbReference>
<comment type="similarity">
    <text evidence="4">Belongs to the AAA ATPase family.</text>
</comment>
<gene>
    <name evidence="6" type="ORF">apy_12270</name>
</gene>
<feature type="domain" description="AAA+ ATPase" evidence="5">
    <location>
        <begin position="1"/>
        <end position="123"/>
    </location>
</feature>
<evidence type="ECO:0000256" key="4">
    <source>
        <dbReference type="RuleBase" id="RU003651"/>
    </source>
</evidence>
<dbReference type="InterPro" id="IPR050168">
    <property type="entry name" value="AAA_ATPase_domain"/>
</dbReference>
<dbReference type="InterPro" id="IPR003960">
    <property type="entry name" value="ATPase_AAA_CS"/>
</dbReference>
<dbReference type="Proteomes" id="UP000291213">
    <property type="component" value="Unassembled WGS sequence"/>
</dbReference>
<dbReference type="Pfam" id="PF17862">
    <property type="entry name" value="AAA_lid_3"/>
    <property type="match status" value="1"/>
</dbReference>
<proteinExistence type="inferred from homology"/>
<feature type="non-terminal residue" evidence="6">
    <location>
        <position position="1"/>
    </location>
</feature>
<keyword evidence="1 4" id="KW-0547">Nucleotide-binding</keyword>
<evidence type="ECO:0000256" key="1">
    <source>
        <dbReference type="ARBA" id="ARBA00022741"/>
    </source>
</evidence>
<keyword evidence="2 4" id="KW-0067">ATP-binding</keyword>
<evidence type="ECO:0000313" key="7">
    <source>
        <dbReference type="Proteomes" id="UP000291213"/>
    </source>
</evidence>
<dbReference type="Gene3D" id="1.10.8.60">
    <property type="match status" value="1"/>
</dbReference>
<dbReference type="GO" id="GO:0051301">
    <property type="term" value="P:cell division"/>
    <property type="evidence" value="ECO:0007669"/>
    <property type="project" value="UniProtKB-KW"/>
</dbReference>
<dbReference type="InterPro" id="IPR041569">
    <property type="entry name" value="AAA_lid_3"/>
</dbReference>
<dbReference type="InterPro" id="IPR003959">
    <property type="entry name" value="ATPase_AAA_core"/>
</dbReference>
<dbReference type="FunFam" id="1.10.8.60:FF:000038">
    <property type="entry name" value="spermatogenesis-associated protein 5-like protein 1"/>
    <property type="match status" value="1"/>
</dbReference>
<accession>A0A401HAW6</accession>
<dbReference type="SMART" id="SM00382">
    <property type="entry name" value="AAA"/>
    <property type="match status" value="1"/>
</dbReference>
<evidence type="ECO:0000256" key="2">
    <source>
        <dbReference type="ARBA" id="ARBA00022840"/>
    </source>
</evidence>
<organism evidence="6 7">
    <name type="scientific">Aeropyrum pernix</name>
    <dbReference type="NCBI Taxonomy" id="56636"/>
    <lineage>
        <taxon>Archaea</taxon>
        <taxon>Thermoproteota</taxon>
        <taxon>Thermoprotei</taxon>
        <taxon>Desulfurococcales</taxon>
        <taxon>Desulfurococcaceae</taxon>
        <taxon>Aeropyrum</taxon>
    </lineage>
</organism>
<dbReference type="OrthoDB" id="77269at2157"/>
<evidence type="ECO:0000256" key="3">
    <source>
        <dbReference type="ARBA" id="ARBA00023054"/>
    </source>
</evidence>
<evidence type="ECO:0000259" key="5">
    <source>
        <dbReference type="SMART" id="SM00382"/>
    </source>
</evidence>
<keyword evidence="3" id="KW-0175">Coiled coil</keyword>
<dbReference type="InterPro" id="IPR003593">
    <property type="entry name" value="AAA+_ATPase"/>
</dbReference>
<reference evidence="6 7" key="1">
    <citation type="submission" date="2017-02" db="EMBL/GenBank/DDBJ databases">
        <title>isolation and characterization of a novel temperate virus Aeropyrum globular virus 1 infecting hyperthermophilic archaeon Aeropyrum.</title>
        <authorList>
            <person name="Yumiya M."/>
            <person name="Yoshida T."/>
            <person name="Sako Y."/>
        </authorList>
    </citation>
    <scope>NUCLEOTIDE SEQUENCE [LARGE SCALE GENOMIC DNA]</scope>
    <source>
        <strain evidence="6 7">YK1-12-2013</strain>
    </source>
</reference>
<dbReference type="PANTHER" id="PTHR23077">
    <property type="entry name" value="AAA-FAMILY ATPASE"/>
    <property type="match status" value="1"/>
</dbReference>
<dbReference type="PROSITE" id="PS00674">
    <property type="entry name" value="AAA"/>
    <property type="match status" value="1"/>
</dbReference>
<sequence length="229" mass="25646">TLLAKAVATESGANFIAVRGPEILSKWVGESERAIREIFAKARQHAPAVVFFDEIDAIAPVRGTDVGTRVTERIVSQLLTEIDGVSDLHDVVVIAATNRPDMVDPALMRPGRLEKMIYVPPPDFRSRLEILRIHTRKVPLAEDVDLAEIARRTEGYTGADIEALVREASLAALREDINAAEVSMRHFEVALKKVKPSVTPQMVEYYKRWLETVKQRQEEVKREAPTITL</sequence>
<dbReference type="RefSeq" id="WP_131160469.1">
    <property type="nucleotide sequence ID" value="NZ_BDMD01000073.1"/>
</dbReference>
<keyword evidence="6" id="KW-0131">Cell cycle</keyword>